<comment type="caution">
    <text evidence="2">The sequence shown here is derived from an EMBL/GenBank/DDBJ whole genome shotgun (WGS) entry which is preliminary data.</text>
</comment>
<sequence>MNHEAVLLESRTMRGSLVERTEVLDKVRALRLLPDGVHVTRSMVATYFEVDEEAVRTLVRRHREELTDSGMALLKGADLQDFLGVNMTPRKSPGRGLLVFPRRAVLNVAMLLRDSEVARQVRRQLLDLAEAPATWPEAMVAEIAERAAAGTRAELAELREAYTRLVRRLETERALVAAMSVRLADTVGEVRTLGGRMDMLCALSGAPGPGRRRHPGSGRR</sequence>
<gene>
    <name evidence="2" type="ORF">GCM10010430_52800</name>
</gene>
<dbReference type="RefSeq" id="WP_344638995.1">
    <property type="nucleotide sequence ID" value="NZ_BAAATR010000027.1"/>
</dbReference>
<evidence type="ECO:0000313" key="3">
    <source>
        <dbReference type="Proteomes" id="UP001500305"/>
    </source>
</evidence>
<protein>
    <submittedName>
        <fullName evidence="2">Uncharacterized protein</fullName>
    </submittedName>
</protein>
<evidence type="ECO:0000256" key="1">
    <source>
        <dbReference type="SAM" id="Coils"/>
    </source>
</evidence>
<feature type="coiled-coil region" evidence="1">
    <location>
        <begin position="141"/>
        <end position="175"/>
    </location>
</feature>
<reference evidence="2 3" key="1">
    <citation type="journal article" date="2019" name="Int. J. Syst. Evol. Microbiol.">
        <title>The Global Catalogue of Microorganisms (GCM) 10K type strain sequencing project: providing services to taxonomists for standard genome sequencing and annotation.</title>
        <authorList>
            <consortium name="The Broad Institute Genomics Platform"/>
            <consortium name="The Broad Institute Genome Sequencing Center for Infectious Disease"/>
            <person name="Wu L."/>
            <person name="Ma J."/>
        </authorList>
    </citation>
    <scope>NUCLEOTIDE SEQUENCE [LARGE SCALE GENOMIC DNA]</scope>
    <source>
        <strain evidence="2 3">JCM 7356</strain>
    </source>
</reference>
<keyword evidence="3" id="KW-1185">Reference proteome</keyword>
<name>A0ABN3EKT5_9ACTN</name>
<organism evidence="2 3">
    <name type="scientific">Kitasatospora cystarginea</name>
    <dbReference type="NCBI Taxonomy" id="58350"/>
    <lineage>
        <taxon>Bacteria</taxon>
        <taxon>Bacillati</taxon>
        <taxon>Actinomycetota</taxon>
        <taxon>Actinomycetes</taxon>
        <taxon>Kitasatosporales</taxon>
        <taxon>Streptomycetaceae</taxon>
        <taxon>Kitasatospora</taxon>
    </lineage>
</organism>
<keyword evidence="1" id="KW-0175">Coiled coil</keyword>
<dbReference type="EMBL" id="BAAATR010000027">
    <property type="protein sequence ID" value="GAA2261888.1"/>
    <property type="molecule type" value="Genomic_DNA"/>
</dbReference>
<dbReference type="Proteomes" id="UP001500305">
    <property type="component" value="Unassembled WGS sequence"/>
</dbReference>
<evidence type="ECO:0000313" key="2">
    <source>
        <dbReference type="EMBL" id="GAA2261888.1"/>
    </source>
</evidence>
<accession>A0ABN3EKT5</accession>
<proteinExistence type="predicted"/>